<feature type="domain" description="Rhamnogalacturonan lyase" evidence="11">
    <location>
        <begin position="367"/>
        <end position="436"/>
    </location>
</feature>
<dbReference type="EMBL" id="FZOU01000012">
    <property type="protein sequence ID" value="SNT41438.1"/>
    <property type="molecule type" value="Genomic_DNA"/>
</dbReference>
<dbReference type="InterPro" id="IPR014718">
    <property type="entry name" value="GH-type_carb-bd"/>
</dbReference>
<dbReference type="CDD" id="cd10316">
    <property type="entry name" value="RGL4_M"/>
    <property type="match status" value="1"/>
</dbReference>
<dbReference type="Pfam" id="PF14686">
    <property type="entry name" value="fn3_3"/>
    <property type="match status" value="1"/>
</dbReference>
<protein>
    <recommendedName>
        <fullName evidence="4">rhamnogalacturonan endolyase</fullName>
        <ecNumber evidence="4">4.2.2.23</ecNumber>
    </recommendedName>
</protein>
<organism evidence="12 13">
    <name type="scientific">Granulicella rosea</name>
    <dbReference type="NCBI Taxonomy" id="474952"/>
    <lineage>
        <taxon>Bacteria</taxon>
        <taxon>Pseudomonadati</taxon>
        <taxon>Acidobacteriota</taxon>
        <taxon>Terriglobia</taxon>
        <taxon>Terriglobales</taxon>
        <taxon>Acidobacteriaceae</taxon>
        <taxon>Granulicella</taxon>
    </lineage>
</organism>
<dbReference type="SUPFAM" id="SSF74650">
    <property type="entry name" value="Galactose mutarotase-like"/>
    <property type="match status" value="1"/>
</dbReference>
<feature type="compositionally biased region" description="Low complexity" evidence="8">
    <location>
        <begin position="632"/>
        <end position="647"/>
    </location>
</feature>
<dbReference type="InterPro" id="IPR051850">
    <property type="entry name" value="Polysacch_Lyase_4"/>
</dbReference>
<evidence type="ECO:0000256" key="2">
    <source>
        <dbReference type="ARBA" id="ARBA00004613"/>
    </source>
</evidence>
<name>A0A239MHL7_9BACT</name>
<evidence type="ECO:0000259" key="11">
    <source>
        <dbReference type="Pfam" id="PF14686"/>
    </source>
</evidence>
<dbReference type="InterPro" id="IPR011013">
    <property type="entry name" value="Gal_mutarotase_sf_dom"/>
</dbReference>
<feature type="signal peptide" evidence="9">
    <location>
        <begin position="1"/>
        <end position="23"/>
    </location>
</feature>
<gene>
    <name evidence="12" type="ORF">SAMN05421770_11235</name>
</gene>
<dbReference type="InterPro" id="IPR029413">
    <property type="entry name" value="RG-lyase_II"/>
</dbReference>
<dbReference type="Pfam" id="PF14683">
    <property type="entry name" value="CBM-like"/>
    <property type="match status" value="1"/>
</dbReference>
<dbReference type="Proteomes" id="UP000198356">
    <property type="component" value="Unassembled WGS sequence"/>
</dbReference>
<dbReference type="InterPro" id="IPR029411">
    <property type="entry name" value="RG-lyase_III"/>
</dbReference>
<dbReference type="GO" id="GO:0030246">
    <property type="term" value="F:carbohydrate binding"/>
    <property type="evidence" value="ECO:0007669"/>
    <property type="project" value="InterPro"/>
</dbReference>
<evidence type="ECO:0000313" key="12">
    <source>
        <dbReference type="EMBL" id="SNT41438.1"/>
    </source>
</evidence>
<evidence type="ECO:0000256" key="1">
    <source>
        <dbReference type="ARBA" id="ARBA00001324"/>
    </source>
</evidence>
<dbReference type="RefSeq" id="WP_089410314.1">
    <property type="nucleotide sequence ID" value="NZ_FZOU01000012.1"/>
</dbReference>
<evidence type="ECO:0000256" key="7">
    <source>
        <dbReference type="ARBA" id="ARBA00023239"/>
    </source>
</evidence>
<keyword evidence="6 9" id="KW-0732">Signal</keyword>
<feature type="domain" description="Rhamnogalacturonan lyase" evidence="10">
    <location>
        <begin position="452"/>
        <end position="623"/>
    </location>
</feature>
<dbReference type="SUPFAM" id="SSF49785">
    <property type="entry name" value="Galactose-binding domain-like"/>
    <property type="match status" value="1"/>
</dbReference>
<feature type="chain" id="PRO_5012557257" description="rhamnogalacturonan endolyase" evidence="9">
    <location>
        <begin position="24"/>
        <end position="658"/>
    </location>
</feature>
<dbReference type="SUPFAM" id="SSF49452">
    <property type="entry name" value="Starch-binding domain-like"/>
    <property type="match status" value="1"/>
</dbReference>
<dbReference type="GO" id="GO:0102210">
    <property type="term" value="F:rhamnogalacturonan endolyase activity"/>
    <property type="evidence" value="ECO:0007669"/>
    <property type="project" value="UniProtKB-EC"/>
</dbReference>
<keyword evidence="13" id="KW-1185">Reference proteome</keyword>
<proteinExistence type="inferred from homology"/>
<sequence length="658" mass="71263">MSLSAAAKYSSVALFCLTALANAQSPGPVSVKKGMNTYTLQNAYVTAEVDRATGDLKSLKYSGVEMMGFGSGHHAGYWEQNPSGAAQLTDGVSIDPATNNGARAEVYVKGVAQGRSLSRTSSGGMICDLEIRYTLGKDDRGIYTYAIFKHPASYPETQIGESRFGAKLTNVLDWLSTSSNNNLLMPTGYDWDHGQQMNMKEARRLTTGAFAGKVEHKYDYSDNQFDNPAFGWSSTKRHVGIYFVNPSQEFLSGGPTKYELTAHLDDGAGGDPTLLDYWRSTHYGGSTLHLAAGEEWNKVVGPILVYVNSAATPQAMYADAKREAAREAAMWPFDWVKGVDYPHDDGRTTVTGKLTIQDEKPVAPGRMLVGLIPPGEGDGSWQTDAKHYQFWVKASPDGTFSIPNVRPGSYEVYALADGVFGGYSSGEKVEVTAGKPVALGELAWKPVRYGKQLWEIGVPNRNGSEFLGGDQYNRWGNYLLYAKLFPNDLTYTVGKSDYRRDWYYEQVPNSSHGSPAGGFNGGDTTWTIRFNVAEPAKGVAILRTGLAGVAARHVFVLVNGKPAGDLAPLTYNATINRDGIQGTWTEHDVSFPASLLKVGDNELALRVPSGNVTSGVIYDYLRLELDETGKHAPSASPTAAPAPSSEPDASDPDAKEPR</sequence>
<dbReference type="OrthoDB" id="101122at2"/>
<dbReference type="InterPro" id="IPR013784">
    <property type="entry name" value="Carb-bd-like_fold"/>
</dbReference>
<dbReference type="GO" id="GO:0005975">
    <property type="term" value="P:carbohydrate metabolic process"/>
    <property type="evidence" value="ECO:0007669"/>
    <property type="project" value="InterPro"/>
</dbReference>
<dbReference type="PANTHER" id="PTHR32018">
    <property type="entry name" value="RHAMNOGALACTURONATE LYASE FAMILY PROTEIN"/>
    <property type="match status" value="1"/>
</dbReference>
<evidence type="ECO:0000256" key="4">
    <source>
        <dbReference type="ARBA" id="ARBA00012437"/>
    </source>
</evidence>
<dbReference type="InterPro" id="IPR010325">
    <property type="entry name" value="Rhamnogal_lyase"/>
</dbReference>
<dbReference type="Gene3D" id="2.70.98.10">
    <property type="match status" value="1"/>
</dbReference>
<dbReference type="Pfam" id="PF06045">
    <property type="entry name" value="Rhamnogal_lyase"/>
    <property type="match status" value="1"/>
</dbReference>
<evidence type="ECO:0000256" key="8">
    <source>
        <dbReference type="SAM" id="MobiDB-lite"/>
    </source>
</evidence>
<feature type="region of interest" description="Disordered" evidence="8">
    <location>
        <begin position="629"/>
        <end position="658"/>
    </location>
</feature>
<accession>A0A239MHL7</accession>
<evidence type="ECO:0000256" key="6">
    <source>
        <dbReference type="ARBA" id="ARBA00022729"/>
    </source>
</evidence>
<dbReference type="Gene3D" id="2.60.40.1120">
    <property type="entry name" value="Carboxypeptidase-like, regulatory domain"/>
    <property type="match status" value="1"/>
</dbReference>
<dbReference type="CDD" id="cd10317">
    <property type="entry name" value="RGL4_C"/>
    <property type="match status" value="1"/>
</dbReference>
<evidence type="ECO:0000256" key="3">
    <source>
        <dbReference type="ARBA" id="ARBA00010418"/>
    </source>
</evidence>
<dbReference type="PANTHER" id="PTHR32018:SF1">
    <property type="entry name" value="RHAMNOGALACTURONAN ENDOLYASE"/>
    <property type="match status" value="1"/>
</dbReference>
<dbReference type="AlphaFoldDB" id="A0A239MHL7"/>
<comment type="similarity">
    <text evidence="3">Belongs to the polysaccharide lyase 4 family.</text>
</comment>
<dbReference type="Gene3D" id="2.60.120.260">
    <property type="entry name" value="Galactose-binding domain-like"/>
    <property type="match status" value="1"/>
</dbReference>
<keyword evidence="7 12" id="KW-0456">Lyase</keyword>
<reference evidence="12 13" key="1">
    <citation type="submission" date="2017-06" db="EMBL/GenBank/DDBJ databases">
        <authorList>
            <person name="Kim H.J."/>
            <person name="Triplett B.A."/>
        </authorList>
    </citation>
    <scope>NUCLEOTIDE SEQUENCE [LARGE SCALE GENOMIC DNA]</scope>
    <source>
        <strain evidence="12 13">DSM 18704</strain>
    </source>
</reference>
<keyword evidence="5" id="KW-0964">Secreted</keyword>
<evidence type="ECO:0000256" key="9">
    <source>
        <dbReference type="SAM" id="SignalP"/>
    </source>
</evidence>
<dbReference type="GO" id="GO:0005576">
    <property type="term" value="C:extracellular region"/>
    <property type="evidence" value="ECO:0007669"/>
    <property type="project" value="UniProtKB-SubCell"/>
</dbReference>
<dbReference type="InterPro" id="IPR008979">
    <property type="entry name" value="Galactose-bd-like_sf"/>
</dbReference>
<evidence type="ECO:0000313" key="13">
    <source>
        <dbReference type="Proteomes" id="UP000198356"/>
    </source>
</evidence>
<comment type="catalytic activity">
    <reaction evidence="1">
        <text>Endotype eliminative cleavage of L-alpha-rhamnopyranosyl-(1-&gt;4)-alpha-D-galactopyranosyluronic acid bonds of rhamnogalacturonan I domains in ramified hairy regions of pectin leaving L-rhamnopyranose at the reducing end and 4-deoxy-4,5-unsaturated D-galactopyranosyluronic acid at the non-reducing end.</text>
        <dbReference type="EC" id="4.2.2.23"/>
    </reaction>
</comment>
<evidence type="ECO:0000259" key="10">
    <source>
        <dbReference type="Pfam" id="PF14683"/>
    </source>
</evidence>
<dbReference type="EC" id="4.2.2.23" evidence="4"/>
<comment type="subcellular location">
    <subcellularLocation>
        <location evidence="2">Secreted</location>
    </subcellularLocation>
</comment>
<evidence type="ECO:0000256" key="5">
    <source>
        <dbReference type="ARBA" id="ARBA00022525"/>
    </source>
</evidence>